<feature type="domain" description="Major facilitator superfamily (MFS) profile" evidence="7">
    <location>
        <begin position="23"/>
        <end position="435"/>
    </location>
</feature>
<feature type="transmembrane region" description="Helical" evidence="6">
    <location>
        <begin position="147"/>
        <end position="170"/>
    </location>
</feature>
<feature type="transmembrane region" description="Helical" evidence="6">
    <location>
        <begin position="321"/>
        <end position="340"/>
    </location>
</feature>
<keyword evidence="9" id="KW-1185">Reference proteome</keyword>
<evidence type="ECO:0000313" key="8">
    <source>
        <dbReference type="EMBL" id="MFD2420295.1"/>
    </source>
</evidence>
<evidence type="ECO:0000313" key="9">
    <source>
        <dbReference type="Proteomes" id="UP001597417"/>
    </source>
</evidence>
<evidence type="ECO:0000256" key="6">
    <source>
        <dbReference type="SAM" id="Phobius"/>
    </source>
</evidence>
<evidence type="ECO:0000256" key="2">
    <source>
        <dbReference type="ARBA" id="ARBA00022448"/>
    </source>
</evidence>
<feature type="transmembrane region" description="Helical" evidence="6">
    <location>
        <begin position="377"/>
        <end position="399"/>
    </location>
</feature>
<dbReference type="CDD" id="cd17319">
    <property type="entry name" value="MFS_ExuT_GudP_like"/>
    <property type="match status" value="1"/>
</dbReference>
<reference evidence="9" key="1">
    <citation type="journal article" date="2019" name="Int. J. Syst. Evol. Microbiol.">
        <title>The Global Catalogue of Microorganisms (GCM) 10K type strain sequencing project: providing services to taxonomists for standard genome sequencing and annotation.</title>
        <authorList>
            <consortium name="The Broad Institute Genomics Platform"/>
            <consortium name="The Broad Institute Genome Sequencing Center for Infectious Disease"/>
            <person name="Wu L."/>
            <person name="Ma J."/>
        </authorList>
    </citation>
    <scope>NUCLEOTIDE SEQUENCE [LARGE SCALE GENOMIC DNA]</scope>
    <source>
        <strain evidence="9">CGMCC 4.7645</strain>
    </source>
</reference>
<dbReference type="Pfam" id="PF07690">
    <property type="entry name" value="MFS_1"/>
    <property type="match status" value="1"/>
</dbReference>
<dbReference type="PANTHER" id="PTHR43791">
    <property type="entry name" value="PERMEASE-RELATED"/>
    <property type="match status" value="1"/>
</dbReference>
<feature type="transmembrane region" description="Helical" evidence="6">
    <location>
        <begin position="20"/>
        <end position="36"/>
    </location>
</feature>
<dbReference type="RefSeq" id="WP_378268319.1">
    <property type="nucleotide sequence ID" value="NZ_JBHUKR010000017.1"/>
</dbReference>
<evidence type="ECO:0000256" key="1">
    <source>
        <dbReference type="ARBA" id="ARBA00004651"/>
    </source>
</evidence>
<comment type="caution">
    <text evidence="8">The sequence shown here is derived from an EMBL/GenBank/DDBJ whole genome shotgun (WGS) entry which is preliminary data.</text>
</comment>
<sequence>MKPELPETATAVRSATRKAASRIVPLVVVMYVISYVDRVNVGFAAAKMNPDLHLSTAAYGLGAGLFFIGYVLFEVPSNVILHRVGARRWLARIMVSWGIVSGAMAFVGNETQFYLVRVLLGLAEAGFVPGVVYLLTTWFPAPVRARMIARFIVAIPFAVVLGAPVSALLIGHGDGFLGLSGWRTMFLVEALPAVLVGVIAYFALPGTPDRASWLTGPERDALMATLRAEQNDAGAHGRSTVLAALKDWRIYVVSLVGFASNIGGYALSFFLPQVIAELSRQFGQQVTLTRTALLTAIPYAVAAVAVLLVARNSDRTQERHFHTAVPLIAGAVAVAVALYLPSTTAVLVAISIAAAGSYSVLPVFWQLPPRFLTGAAVAAGMGVAGGLANVAGFVAPYLTGALHDATGSYRPAMFVVAAVMLVGAVASLALRKRPEFRNRPREQNVVTTGETRA</sequence>
<comment type="subcellular location">
    <subcellularLocation>
        <location evidence="1">Cell membrane</location>
        <topology evidence="1">Multi-pass membrane protein</topology>
    </subcellularLocation>
</comment>
<feature type="transmembrane region" description="Helical" evidence="6">
    <location>
        <begin position="89"/>
        <end position="108"/>
    </location>
</feature>
<dbReference type="InterPro" id="IPR020846">
    <property type="entry name" value="MFS_dom"/>
</dbReference>
<keyword evidence="4 6" id="KW-1133">Transmembrane helix</keyword>
<keyword evidence="2" id="KW-0813">Transport</keyword>
<feature type="transmembrane region" description="Helical" evidence="6">
    <location>
        <begin position="182"/>
        <end position="204"/>
    </location>
</feature>
<keyword evidence="3 6" id="KW-0812">Transmembrane</keyword>
<proteinExistence type="predicted"/>
<feature type="transmembrane region" description="Helical" evidence="6">
    <location>
        <begin position="346"/>
        <end position="365"/>
    </location>
</feature>
<dbReference type="EMBL" id="JBHUKR010000017">
    <property type="protein sequence ID" value="MFD2420295.1"/>
    <property type="molecule type" value="Genomic_DNA"/>
</dbReference>
<name>A0ABW5G140_9PSEU</name>
<feature type="transmembrane region" description="Helical" evidence="6">
    <location>
        <begin position="411"/>
        <end position="430"/>
    </location>
</feature>
<evidence type="ECO:0000256" key="3">
    <source>
        <dbReference type="ARBA" id="ARBA00022692"/>
    </source>
</evidence>
<accession>A0ABW5G140</accession>
<protein>
    <submittedName>
        <fullName evidence="8">MFS transporter</fullName>
    </submittedName>
</protein>
<dbReference type="InterPro" id="IPR036259">
    <property type="entry name" value="MFS_trans_sf"/>
</dbReference>
<feature type="transmembrane region" description="Helical" evidence="6">
    <location>
        <begin position="248"/>
        <end position="271"/>
    </location>
</feature>
<keyword evidence="5 6" id="KW-0472">Membrane</keyword>
<dbReference type="Proteomes" id="UP001597417">
    <property type="component" value="Unassembled WGS sequence"/>
</dbReference>
<evidence type="ECO:0000259" key="7">
    <source>
        <dbReference type="PROSITE" id="PS50850"/>
    </source>
</evidence>
<evidence type="ECO:0000256" key="4">
    <source>
        <dbReference type="ARBA" id="ARBA00022989"/>
    </source>
</evidence>
<dbReference type="InterPro" id="IPR011701">
    <property type="entry name" value="MFS"/>
</dbReference>
<feature type="transmembrane region" description="Helical" evidence="6">
    <location>
        <begin position="291"/>
        <end position="309"/>
    </location>
</feature>
<evidence type="ECO:0000256" key="5">
    <source>
        <dbReference type="ARBA" id="ARBA00023136"/>
    </source>
</evidence>
<organism evidence="8 9">
    <name type="scientific">Amycolatopsis pigmentata</name>
    <dbReference type="NCBI Taxonomy" id="450801"/>
    <lineage>
        <taxon>Bacteria</taxon>
        <taxon>Bacillati</taxon>
        <taxon>Actinomycetota</taxon>
        <taxon>Actinomycetes</taxon>
        <taxon>Pseudonocardiales</taxon>
        <taxon>Pseudonocardiaceae</taxon>
        <taxon>Amycolatopsis</taxon>
    </lineage>
</organism>
<feature type="transmembrane region" description="Helical" evidence="6">
    <location>
        <begin position="56"/>
        <end position="77"/>
    </location>
</feature>
<dbReference type="PROSITE" id="PS50850">
    <property type="entry name" value="MFS"/>
    <property type="match status" value="1"/>
</dbReference>
<gene>
    <name evidence="8" type="ORF">ACFSXZ_28580</name>
</gene>
<feature type="transmembrane region" description="Helical" evidence="6">
    <location>
        <begin position="114"/>
        <end position="135"/>
    </location>
</feature>
<dbReference type="Gene3D" id="1.20.1250.20">
    <property type="entry name" value="MFS general substrate transporter like domains"/>
    <property type="match status" value="2"/>
</dbReference>
<dbReference type="PANTHER" id="PTHR43791:SF36">
    <property type="entry name" value="TRANSPORTER, PUTATIVE (AFU_ORTHOLOGUE AFUA_6G08340)-RELATED"/>
    <property type="match status" value="1"/>
</dbReference>
<dbReference type="SUPFAM" id="SSF103473">
    <property type="entry name" value="MFS general substrate transporter"/>
    <property type="match status" value="1"/>
</dbReference>